<evidence type="ECO:0000313" key="2">
    <source>
        <dbReference type="EMBL" id="KZS19602.1"/>
    </source>
</evidence>
<reference evidence="2 3" key="1">
    <citation type="submission" date="2016-03" db="EMBL/GenBank/DDBJ databases">
        <title>EvidentialGene: Evidence-directed Construction of Genes on Genomes.</title>
        <authorList>
            <person name="Gilbert D.G."/>
            <person name="Choi J.-H."/>
            <person name="Mockaitis K."/>
            <person name="Colbourne J."/>
            <person name="Pfrender M."/>
        </authorList>
    </citation>
    <scope>NUCLEOTIDE SEQUENCE [LARGE SCALE GENOMIC DNA]</scope>
    <source>
        <strain evidence="2 3">Xinb3</strain>
        <tissue evidence="2">Complete organism</tissue>
    </source>
</reference>
<name>A0A162QDS2_9CRUS</name>
<accession>A0A162QDS2</accession>
<comment type="caution">
    <text evidence="2">The sequence shown here is derived from an EMBL/GenBank/DDBJ whole genome shotgun (WGS) entry which is preliminary data.</text>
</comment>
<keyword evidence="3" id="KW-1185">Reference proteome</keyword>
<organism evidence="2 3">
    <name type="scientific">Daphnia magna</name>
    <dbReference type="NCBI Taxonomy" id="35525"/>
    <lineage>
        <taxon>Eukaryota</taxon>
        <taxon>Metazoa</taxon>
        <taxon>Ecdysozoa</taxon>
        <taxon>Arthropoda</taxon>
        <taxon>Crustacea</taxon>
        <taxon>Branchiopoda</taxon>
        <taxon>Diplostraca</taxon>
        <taxon>Cladocera</taxon>
        <taxon>Anomopoda</taxon>
        <taxon>Daphniidae</taxon>
        <taxon>Daphnia</taxon>
    </lineage>
</organism>
<feature type="compositionally biased region" description="Polar residues" evidence="1">
    <location>
        <begin position="15"/>
        <end position="41"/>
    </location>
</feature>
<dbReference type="Proteomes" id="UP000076858">
    <property type="component" value="Unassembled WGS sequence"/>
</dbReference>
<dbReference type="EMBL" id="LRGB01000342">
    <property type="protein sequence ID" value="KZS19602.1"/>
    <property type="molecule type" value="Genomic_DNA"/>
</dbReference>
<gene>
    <name evidence="2" type="ORF">APZ42_013908</name>
</gene>
<sequence length="41" mass="4789">MLILEPEPMVDLSTHPANNSEFRTNRNPSVRTEYQTENLFP</sequence>
<protein>
    <submittedName>
        <fullName evidence="2">Uncharacterized protein</fullName>
    </submittedName>
</protein>
<feature type="region of interest" description="Disordered" evidence="1">
    <location>
        <begin position="1"/>
        <end position="41"/>
    </location>
</feature>
<dbReference type="AlphaFoldDB" id="A0A162QDS2"/>
<evidence type="ECO:0000313" key="3">
    <source>
        <dbReference type="Proteomes" id="UP000076858"/>
    </source>
</evidence>
<evidence type="ECO:0000256" key="1">
    <source>
        <dbReference type="SAM" id="MobiDB-lite"/>
    </source>
</evidence>
<proteinExistence type="predicted"/>